<reference evidence="2" key="1">
    <citation type="submission" date="2025-08" db="UniProtKB">
        <authorList>
            <consortium name="Ensembl"/>
        </authorList>
    </citation>
    <scope>IDENTIFICATION</scope>
</reference>
<dbReference type="InterPro" id="IPR028015">
    <property type="entry name" value="CCDC84-like"/>
</dbReference>
<organism evidence="2 3">
    <name type="scientific">Malurus cyaneus samueli</name>
    <dbReference type="NCBI Taxonomy" id="2593467"/>
    <lineage>
        <taxon>Eukaryota</taxon>
        <taxon>Metazoa</taxon>
        <taxon>Chordata</taxon>
        <taxon>Craniata</taxon>
        <taxon>Vertebrata</taxon>
        <taxon>Euteleostomi</taxon>
        <taxon>Archelosauria</taxon>
        <taxon>Archosauria</taxon>
        <taxon>Dinosauria</taxon>
        <taxon>Saurischia</taxon>
        <taxon>Theropoda</taxon>
        <taxon>Coelurosauria</taxon>
        <taxon>Aves</taxon>
        <taxon>Neognathae</taxon>
        <taxon>Neoaves</taxon>
        <taxon>Telluraves</taxon>
        <taxon>Australaves</taxon>
        <taxon>Passeriformes</taxon>
        <taxon>Meliphagoidea</taxon>
        <taxon>Maluridae</taxon>
        <taxon>Malurus</taxon>
    </lineage>
</organism>
<dbReference type="PANTHER" id="PTHR31198:SF1">
    <property type="entry name" value="CENTROSOMAL AT-AC SPLICING FACTOR"/>
    <property type="match status" value="1"/>
</dbReference>
<evidence type="ECO:0008006" key="4">
    <source>
        <dbReference type="Google" id="ProtNLM"/>
    </source>
</evidence>
<evidence type="ECO:0000256" key="1">
    <source>
        <dbReference type="SAM" id="MobiDB-lite"/>
    </source>
</evidence>
<dbReference type="PANTHER" id="PTHR31198">
    <property type="entry name" value="COILED-COIL DOMAIN-CONTAINING PROTEIN 84"/>
    <property type="match status" value="1"/>
</dbReference>
<keyword evidence="3" id="KW-1185">Reference proteome</keyword>
<proteinExistence type="predicted"/>
<protein>
    <recommendedName>
        <fullName evidence="4">Coiled-coil domain containing 84</fullName>
    </recommendedName>
</protein>
<dbReference type="Proteomes" id="UP000694560">
    <property type="component" value="Unplaced"/>
</dbReference>
<reference evidence="2" key="2">
    <citation type="submission" date="2025-09" db="UniProtKB">
        <authorList>
            <consortium name="Ensembl"/>
        </authorList>
    </citation>
    <scope>IDENTIFICATION</scope>
</reference>
<dbReference type="Ensembl" id="ENSMCST00000013362.1">
    <property type="protein sequence ID" value="ENSMCSP00000013023.1"/>
    <property type="gene ID" value="ENSMCSG00000009234.1"/>
</dbReference>
<sequence length="211" mass="23735">MAVFYCGLCRRSAFTGRRHLYSAGHRRRLREALAQLQEATAAARAMAAVADVAEAVRRYDPAEHDGRVWCPCCGRGVRRDGRSGELALLQAELLRHLAGPEHRRETARFWRENRVEAALREQCLVPAEEYECFTQALERALAEQQRREEERILQVPSATSPHRQRPGPRRPRLTALSHPADGRRHPGGRAPAARHGAGRAAASNRARTLCR</sequence>
<name>A0A8C5TTY4_9PASS</name>
<evidence type="ECO:0000313" key="2">
    <source>
        <dbReference type="Ensembl" id="ENSMCSP00000013023.1"/>
    </source>
</evidence>
<feature type="region of interest" description="Disordered" evidence="1">
    <location>
        <begin position="148"/>
        <end position="211"/>
    </location>
</feature>
<accession>A0A8C5TTY4</accession>
<dbReference type="OrthoDB" id="1892805at2759"/>
<evidence type="ECO:0000313" key="3">
    <source>
        <dbReference type="Proteomes" id="UP000694560"/>
    </source>
</evidence>
<dbReference type="AlphaFoldDB" id="A0A8C5TTY4"/>
<feature type="compositionally biased region" description="Basic residues" evidence="1">
    <location>
        <begin position="162"/>
        <end position="172"/>
    </location>
</feature>
<feature type="compositionally biased region" description="Low complexity" evidence="1">
    <location>
        <begin position="188"/>
        <end position="211"/>
    </location>
</feature>
<dbReference type="Pfam" id="PF14968">
    <property type="entry name" value="CCDC84"/>
    <property type="match status" value="1"/>
</dbReference>